<accession>A0ABT8BVH9</accession>
<gene>
    <name evidence="2" type="ORF">QWZ16_12080</name>
</gene>
<keyword evidence="3" id="KW-1185">Reference proteome</keyword>
<protein>
    <submittedName>
        <fullName evidence="2">TfuA-like protein</fullName>
    </submittedName>
</protein>
<comment type="caution">
    <text evidence="2">The sequence shown here is derived from an EMBL/GenBank/DDBJ whole genome shotgun (WGS) entry which is preliminary data.</text>
</comment>
<evidence type="ECO:0000313" key="2">
    <source>
        <dbReference type="EMBL" id="MDN3610444.1"/>
    </source>
</evidence>
<evidence type="ECO:0000259" key="1">
    <source>
        <dbReference type="Pfam" id="PF07812"/>
    </source>
</evidence>
<evidence type="ECO:0000313" key="3">
    <source>
        <dbReference type="Proteomes" id="UP001238540"/>
    </source>
</evidence>
<proteinExistence type="predicted"/>
<feature type="domain" description="TfuA-like core" evidence="1">
    <location>
        <begin position="51"/>
        <end position="169"/>
    </location>
</feature>
<sequence>MTHKPIIFVGPTAFGSVVDFSDFDVRPPVKRGDVDRLINSKKIPDKVVIVDGTFHSYPSVGHRELLRLIDWGCQVIGGSSMGAIRATELKRYGMQGFGQIYQRYCSDPDFDDDEVTLIHGSSAPFIPVSEPMVHIRSATISLLADSHLSPQRAERATQIMKQRWFGERTLALFSDTLANEGVESSTIRELLENFDRYRLKRLDLENFISNHSMKQGVQPSADRPF</sequence>
<dbReference type="RefSeq" id="WP_170882085.1">
    <property type="nucleotide sequence ID" value="NZ_JABEYA020000001.1"/>
</dbReference>
<dbReference type="InterPro" id="IPR012924">
    <property type="entry name" value="TfuA_core"/>
</dbReference>
<dbReference type="Pfam" id="PF07812">
    <property type="entry name" value="TfuA"/>
    <property type="match status" value="1"/>
</dbReference>
<organism evidence="2 3">
    <name type="scientific">Vibrio ostreicida</name>
    <dbReference type="NCBI Taxonomy" id="526588"/>
    <lineage>
        <taxon>Bacteria</taxon>
        <taxon>Pseudomonadati</taxon>
        <taxon>Pseudomonadota</taxon>
        <taxon>Gammaproteobacteria</taxon>
        <taxon>Vibrionales</taxon>
        <taxon>Vibrionaceae</taxon>
        <taxon>Vibrio</taxon>
    </lineage>
</organism>
<reference evidence="3" key="1">
    <citation type="journal article" date="2019" name="Int. J. Syst. Evol. Microbiol.">
        <title>The Global Catalogue of Microorganisms (GCM) 10K type strain sequencing project: providing services to taxonomists for standard genome sequencing and annotation.</title>
        <authorList>
            <consortium name="The Broad Institute Genomics Platform"/>
            <consortium name="The Broad Institute Genome Sequencing Center for Infectious Disease"/>
            <person name="Wu L."/>
            <person name="Ma J."/>
        </authorList>
    </citation>
    <scope>NUCLEOTIDE SEQUENCE [LARGE SCALE GENOMIC DNA]</scope>
    <source>
        <strain evidence="3">CECT 7398</strain>
    </source>
</reference>
<dbReference type="Proteomes" id="UP001238540">
    <property type="component" value="Unassembled WGS sequence"/>
</dbReference>
<dbReference type="EMBL" id="JAUFQC010000001">
    <property type="protein sequence ID" value="MDN3610444.1"/>
    <property type="molecule type" value="Genomic_DNA"/>
</dbReference>
<name>A0ABT8BVH9_9VIBR</name>